<dbReference type="PANTHER" id="PTHR47707:SF1">
    <property type="entry name" value="NUDIX HYDROLASE FAMILY PROTEIN"/>
    <property type="match status" value="1"/>
</dbReference>
<dbReference type="CDD" id="cd04693">
    <property type="entry name" value="NUDIX_Hydrolase"/>
    <property type="match status" value="1"/>
</dbReference>
<dbReference type="PROSITE" id="PS00893">
    <property type="entry name" value="NUDIX_BOX"/>
    <property type="match status" value="1"/>
</dbReference>
<evidence type="ECO:0000256" key="11">
    <source>
        <dbReference type="ARBA" id="ARBA00038905"/>
    </source>
</evidence>
<dbReference type="GO" id="GO:0035539">
    <property type="term" value="F:8-oxo-7,8-dihydrodeoxyguanosine triphosphate pyrophosphatase activity"/>
    <property type="evidence" value="ECO:0007669"/>
    <property type="project" value="UniProtKB-EC"/>
</dbReference>
<evidence type="ECO:0000256" key="10">
    <source>
        <dbReference type="ARBA" id="ARBA00035861"/>
    </source>
</evidence>
<dbReference type="InterPro" id="IPR015797">
    <property type="entry name" value="NUDIX_hydrolase-like_dom_sf"/>
</dbReference>
<keyword evidence="4" id="KW-0235">DNA replication</keyword>
<keyword evidence="8" id="KW-0460">Magnesium</keyword>
<dbReference type="EMBL" id="FMKA01000012">
    <property type="protein sequence ID" value="SCP97647.1"/>
    <property type="molecule type" value="Genomic_DNA"/>
</dbReference>
<evidence type="ECO:0000256" key="6">
    <source>
        <dbReference type="ARBA" id="ARBA00022763"/>
    </source>
</evidence>
<dbReference type="AlphaFoldDB" id="A0A1D3TUC0"/>
<dbReference type="OrthoDB" id="9786032at2"/>
<dbReference type="Pfam" id="PF00293">
    <property type="entry name" value="NUDIX"/>
    <property type="match status" value="1"/>
</dbReference>
<evidence type="ECO:0000256" key="9">
    <source>
        <dbReference type="ARBA" id="ARBA00023204"/>
    </source>
</evidence>
<dbReference type="Gene3D" id="3.90.79.10">
    <property type="entry name" value="Nucleoside Triphosphate Pyrophosphohydrolase"/>
    <property type="match status" value="1"/>
</dbReference>
<dbReference type="InterPro" id="IPR000086">
    <property type="entry name" value="NUDIX_hydrolase_dom"/>
</dbReference>
<proteinExistence type="inferred from homology"/>
<reference evidence="13 14" key="1">
    <citation type="submission" date="2016-09" db="EMBL/GenBank/DDBJ databases">
        <authorList>
            <person name="Capua I."/>
            <person name="De Benedictis P."/>
            <person name="Joannis T."/>
            <person name="Lombin L.H."/>
            <person name="Cattoli G."/>
        </authorList>
    </citation>
    <scope>NUCLEOTIDE SEQUENCE [LARGE SCALE GENOMIC DNA]</scope>
    <source>
        <strain evidence="13 14">GluBS11</strain>
    </source>
</reference>
<comment type="catalytic activity">
    <reaction evidence="10">
        <text>8-oxo-dGTP + H2O = 8-oxo-dGMP + diphosphate + H(+)</text>
        <dbReference type="Rhea" id="RHEA:31575"/>
        <dbReference type="ChEBI" id="CHEBI:15377"/>
        <dbReference type="ChEBI" id="CHEBI:15378"/>
        <dbReference type="ChEBI" id="CHEBI:33019"/>
        <dbReference type="ChEBI" id="CHEBI:63224"/>
        <dbReference type="ChEBI" id="CHEBI:77896"/>
        <dbReference type="EC" id="3.6.1.55"/>
    </reaction>
</comment>
<dbReference type="EC" id="3.6.1.55" evidence="11"/>
<evidence type="ECO:0000256" key="5">
    <source>
        <dbReference type="ARBA" id="ARBA00022723"/>
    </source>
</evidence>
<dbReference type="GO" id="GO:0006260">
    <property type="term" value="P:DNA replication"/>
    <property type="evidence" value="ECO:0007669"/>
    <property type="project" value="UniProtKB-KW"/>
</dbReference>
<gene>
    <name evidence="13" type="ORF">SAMN05421730_101267</name>
</gene>
<dbReference type="PROSITE" id="PS51462">
    <property type="entry name" value="NUDIX"/>
    <property type="match status" value="1"/>
</dbReference>
<dbReference type="GO" id="GO:0046872">
    <property type="term" value="F:metal ion binding"/>
    <property type="evidence" value="ECO:0007669"/>
    <property type="project" value="UniProtKB-KW"/>
</dbReference>
<evidence type="ECO:0000256" key="8">
    <source>
        <dbReference type="ARBA" id="ARBA00022842"/>
    </source>
</evidence>
<organism evidence="13 14">
    <name type="scientific">Anaerobium acetethylicum</name>
    <dbReference type="NCBI Taxonomy" id="1619234"/>
    <lineage>
        <taxon>Bacteria</taxon>
        <taxon>Bacillati</taxon>
        <taxon>Bacillota</taxon>
        <taxon>Clostridia</taxon>
        <taxon>Lachnospirales</taxon>
        <taxon>Lachnospiraceae</taxon>
        <taxon>Anaerobium</taxon>
    </lineage>
</organism>
<dbReference type="RefSeq" id="WP_091233980.1">
    <property type="nucleotide sequence ID" value="NZ_FMKA01000012.1"/>
</dbReference>
<keyword evidence="7" id="KW-0378">Hydrolase</keyword>
<dbReference type="STRING" id="1619234.SAMN05421730_101267"/>
<evidence type="ECO:0000256" key="2">
    <source>
        <dbReference type="ARBA" id="ARBA00005582"/>
    </source>
</evidence>
<accession>A0A1D3TUC0</accession>
<protein>
    <recommendedName>
        <fullName evidence="11">8-oxo-dGTP diphosphatase</fullName>
        <ecNumber evidence="11">3.6.1.55</ecNumber>
    </recommendedName>
</protein>
<evidence type="ECO:0000256" key="1">
    <source>
        <dbReference type="ARBA" id="ARBA00001946"/>
    </source>
</evidence>
<dbReference type="InterPro" id="IPR020084">
    <property type="entry name" value="NUDIX_hydrolase_CS"/>
</dbReference>
<sequence>MEYWDLYDADRCQLNKVHVRGNAIEEQQYHIVVGAWIINSKGQILLTLRHHSKQNYPNLWENTGGSVLAGESSIQGIIRELSEEVGIAAAESELSLLGTIRGSHNFVDEYLLKKDIEISELRLQEEEVMDARWVELDELIRMMKNGEVALPIQERFWPFYEKISRELCVGTALVPRVGT</sequence>
<evidence type="ECO:0000313" key="14">
    <source>
        <dbReference type="Proteomes" id="UP000199315"/>
    </source>
</evidence>
<evidence type="ECO:0000256" key="3">
    <source>
        <dbReference type="ARBA" id="ARBA00022457"/>
    </source>
</evidence>
<keyword evidence="6" id="KW-0227">DNA damage</keyword>
<dbReference type="GO" id="GO:0044716">
    <property type="term" value="F:8-oxo-GDP phosphatase activity"/>
    <property type="evidence" value="ECO:0007669"/>
    <property type="project" value="TreeGrafter"/>
</dbReference>
<keyword evidence="9" id="KW-0234">DNA repair</keyword>
<feature type="domain" description="Nudix hydrolase" evidence="12">
    <location>
        <begin position="28"/>
        <end position="156"/>
    </location>
</feature>
<dbReference type="SUPFAM" id="SSF55811">
    <property type="entry name" value="Nudix"/>
    <property type="match status" value="1"/>
</dbReference>
<evidence type="ECO:0000259" key="12">
    <source>
        <dbReference type="PROSITE" id="PS51462"/>
    </source>
</evidence>
<comment type="cofactor">
    <cofactor evidence="1">
        <name>Mg(2+)</name>
        <dbReference type="ChEBI" id="CHEBI:18420"/>
    </cofactor>
</comment>
<name>A0A1D3TUC0_9FIRM</name>
<evidence type="ECO:0000256" key="4">
    <source>
        <dbReference type="ARBA" id="ARBA00022705"/>
    </source>
</evidence>
<keyword evidence="5" id="KW-0479">Metal-binding</keyword>
<comment type="similarity">
    <text evidence="2">Belongs to the Nudix hydrolase family.</text>
</comment>
<keyword evidence="14" id="KW-1185">Reference proteome</keyword>
<keyword evidence="3" id="KW-0515">Mutator protein</keyword>
<dbReference type="PANTHER" id="PTHR47707">
    <property type="entry name" value="8-OXO-DGTP DIPHOSPHATASE"/>
    <property type="match status" value="1"/>
</dbReference>
<dbReference type="GO" id="GO:0044715">
    <property type="term" value="F:8-oxo-dGDP phosphatase activity"/>
    <property type="evidence" value="ECO:0007669"/>
    <property type="project" value="TreeGrafter"/>
</dbReference>
<evidence type="ECO:0000256" key="7">
    <source>
        <dbReference type="ARBA" id="ARBA00022801"/>
    </source>
</evidence>
<dbReference type="GO" id="GO:0008413">
    <property type="term" value="F:8-oxo-7,8-dihydroguanosine triphosphate pyrophosphatase activity"/>
    <property type="evidence" value="ECO:0007669"/>
    <property type="project" value="TreeGrafter"/>
</dbReference>
<dbReference type="InterPro" id="IPR047127">
    <property type="entry name" value="MutT-like"/>
</dbReference>
<dbReference type="Proteomes" id="UP000199315">
    <property type="component" value="Unassembled WGS sequence"/>
</dbReference>
<dbReference type="GO" id="GO:0006281">
    <property type="term" value="P:DNA repair"/>
    <property type="evidence" value="ECO:0007669"/>
    <property type="project" value="UniProtKB-KW"/>
</dbReference>
<evidence type="ECO:0000313" key="13">
    <source>
        <dbReference type="EMBL" id="SCP97647.1"/>
    </source>
</evidence>